<evidence type="ECO:0000313" key="4">
    <source>
        <dbReference type="Ensembl" id="ENSCLAP00000008859.1"/>
    </source>
</evidence>
<keyword evidence="5" id="KW-1185">Reference proteome</keyword>
<dbReference type="GeneTree" id="ENSGT00940000160502"/>
<accession>A0A8C2V7Y3</accession>
<name>A0A8C2V7Y3_CHILA</name>
<feature type="domain" description="Protein kinase" evidence="3">
    <location>
        <begin position="1"/>
        <end position="168"/>
    </location>
</feature>
<dbReference type="GO" id="GO:0005524">
    <property type="term" value="F:ATP binding"/>
    <property type="evidence" value="ECO:0007669"/>
    <property type="project" value="UniProtKB-KW"/>
</dbReference>
<dbReference type="SUPFAM" id="SSF56112">
    <property type="entry name" value="Protein kinase-like (PK-like)"/>
    <property type="match status" value="1"/>
</dbReference>
<dbReference type="PANTHER" id="PTHR27001:SF939">
    <property type="entry name" value="INTERLEUKIN 1 RECEPTOR ASSOCIATED KINASE 1"/>
    <property type="match status" value="1"/>
</dbReference>
<keyword evidence="1" id="KW-0547">Nucleotide-binding</keyword>
<gene>
    <name evidence="4" type="primary">IRAK1</name>
</gene>
<dbReference type="InterPro" id="IPR000719">
    <property type="entry name" value="Prot_kinase_dom"/>
</dbReference>
<proteinExistence type="predicted"/>
<reference evidence="4" key="2">
    <citation type="submission" date="2025-09" db="UniProtKB">
        <authorList>
            <consortium name="Ensembl"/>
        </authorList>
    </citation>
    <scope>IDENTIFICATION</scope>
</reference>
<dbReference type="GO" id="GO:0004672">
    <property type="term" value="F:protein kinase activity"/>
    <property type="evidence" value="ECO:0007669"/>
    <property type="project" value="InterPro"/>
</dbReference>
<protein>
    <submittedName>
        <fullName evidence="4">Interleukin 1 receptor associated kinase 1</fullName>
    </submittedName>
</protein>
<dbReference type="PANTHER" id="PTHR27001">
    <property type="entry name" value="OS01G0253100 PROTEIN"/>
    <property type="match status" value="1"/>
</dbReference>
<evidence type="ECO:0000313" key="5">
    <source>
        <dbReference type="Proteomes" id="UP000694398"/>
    </source>
</evidence>
<dbReference type="Ensembl" id="ENSCLAT00000008987.1">
    <property type="protein sequence ID" value="ENSCLAP00000008859.1"/>
    <property type="gene ID" value="ENSCLAG00000006192.1"/>
</dbReference>
<dbReference type="InterPro" id="IPR011009">
    <property type="entry name" value="Kinase-like_dom_sf"/>
</dbReference>
<sequence>MPKLGDFGLARFSRFAGATPGQSSTIARTRTVRGTLAYLPEEYIKTGRLAVDTDTFSFGVVVLETLAGQRAVRTHSARTKYLKDLVEEEAEEAGLSLKSTGTTLQAGQPADAWAMPIAAQICEKHLDPKPGLCPPQLGLALGQLACCCLHRRAKRRPPMTQGHLRAALPPRPPPPLRRHRLSLTQPGERWCRSWLCTKAVSWTACSCCRPALCQTWAWNPGQDRGLKRVMNSRADVSLGCVPRPGS</sequence>
<dbReference type="Pfam" id="PF00069">
    <property type="entry name" value="Pkinase"/>
    <property type="match status" value="1"/>
</dbReference>
<dbReference type="Gene3D" id="1.10.510.10">
    <property type="entry name" value="Transferase(Phosphotransferase) domain 1"/>
    <property type="match status" value="1"/>
</dbReference>
<dbReference type="AlphaFoldDB" id="A0A8C2V7Y3"/>
<dbReference type="Proteomes" id="UP000694398">
    <property type="component" value="Unassembled WGS sequence"/>
</dbReference>
<evidence type="ECO:0000256" key="1">
    <source>
        <dbReference type="ARBA" id="ARBA00022741"/>
    </source>
</evidence>
<organism evidence="4 5">
    <name type="scientific">Chinchilla lanigera</name>
    <name type="common">Long-tailed chinchilla</name>
    <name type="synonym">Chinchilla villidera</name>
    <dbReference type="NCBI Taxonomy" id="34839"/>
    <lineage>
        <taxon>Eukaryota</taxon>
        <taxon>Metazoa</taxon>
        <taxon>Chordata</taxon>
        <taxon>Craniata</taxon>
        <taxon>Vertebrata</taxon>
        <taxon>Euteleostomi</taxon>
        <taxon>Mammalia</taxon>
        <taxon>Eutheria</taxon>
        <taxon>Euarchontoglires</taxon>
        <taxon>Glires</taxon>
        <taxon>Rodentia</taxon>
        <taxon>Hystricomorpha</taxon>
        <taxon>Chinchillidae</taxon>
        <taxon>Chinchilla</taxon>
    </lineage>
</organism>
<evidence type="ECO:0000259" key="3">
    <source>
        <dbReference type="PROSITE" id="PS50011"/>
    </source>
</evidence>
<dbReference type="PROSITE" id="PS50011">
    <property type="entry name" value="PROTEIN_KINASE_DOM"/>
    <property type="match status" value="1"/>
</dbReference>
<reference evidence="4" key="1">
    <citation type="submission" date="2025-08" db="UniProtKB">
        <authorList>
            <consortium name="Ensembl"/>
        </authorList>
    </citation>
    <scope>IDENTIFICATION</scope>
</reference>
<evidence type="ECO:0000256" key="2">
    <source>
        <dbReference type="ARBA" id="ARBA00022840"/>
    </source>
</evidence>
<keyword evidence="2" id="KW-0067">ATP-binding</keyword>
<dbReference type="GO" id="GO:0005886">
    <property type="term" value="C:plasma membrane"/>
    <property type="evidence" value="ECO:0007669"/>
    <property type="project" value="TreeGrafter"/>
</dbReference>